<gene>
    <name evidence="27" type="ORF">SteCoe_27426</name>
</gene>
<comment type="catalytic activity">
    <reaction evidence="19">
        <text>L-alanyl-L-lysine(out) = L-alanyl-L-lysine(in)</text>
        <dbReference type="Rhea" id="RHEA:79415"/>
        <dbReference type="ChEBI" id="CHEBI:192470"/>
    </reaction>
</comment>
<comment type="catalytic activity">
    <reaction evidence="18">
        <text>L-histidyl-L-alpha-amino acid(out) = L-histidyl-L-alpha-amino acid(in)</text>
        <dbReference type="Rhea" id="RHEA:79379"/>
        <dbReference type="ChEBI" id="CHEBI:229964"/>
    </reaction>
</comment>
<evidence type="ECO:0000256" key="13">
    <source>
        <dbReference type="ARBA" id="ARBA00044893"/>
    </source>
</evidence>
<evidence type="ECO:0000256" key="10">
    <source>
        <dbReference type="ARBA" id="ARBA00044881"/>
    </source>
</evidence>
<feature type="transmembrane region" description="Helical" evidence="25">
    <location>
        <begin position="399"/>
        <end position="420"/>
    </location>
</feature>
<evidence type="ECO:0000256" key="18">
    <source>
        <dbReference type="ARBA" id="ARBA00044912"/>
    </source>
</evidence>
<evidence type="ECO:0000256" key="19">
    <source>
        <dbReference type="ARBA" id="ARBA00044919"/>
    </source>
</evidence>
<evidence type="ECO:0000256" key="16">
    <source>
        <dbReference type="ARBA" id="ARBA00044900"/>
    </source>
</evidence>
<dbReference type="Proteomes" id="UP000187209">
    <property type="component" value="Unassembled WGS sequence"/>
</dbReference>
<organism evidence="27 28">
    <name type="scientific">Stentor coeruleus</name>
    <dbReference type="NCBI Taxonomy" id="5963"/>
    <lineage>
        <taxon>Eukaryota</taxon>
        <taxon>Sar</taxon>
        <taxon>Alveolata</taxon>
        <taxon>Ciliophora</taxon>
        <taxon>Postciliodesmatophora</taxon>
        <taxon>Heterotrichea</taxon>
        <taxon>Heterotrichida</taxon>
        <taxon>Stentoridae</taxon>
        <taxon>Stentor</taxon>
    </lineage>
</organism>
<evidence type="ECO:0000256" key="3">
    <source>
        <dbReference type="ARBA" id="ARBA00022448"/>
    </source>
</evidence>
<feature type="transmembrane region" description="Helical" evidence="25">
    <location>
        <begin position="365"/>
        <end position="387"/>
    </location>
</feature>
<comment type="catalytic activity">
    <reaction evidence="10">
        <text>L-alpha-aminoacyl-L-arginine(out) = L-alpha-aminoacyl-L-arginine(in)</text>
        <dbReference type="Rhea" id="RHEA:79367"/>
        <dbReference type="ChEBI" id="CHEBI:229968"/>
    </reaction>
</comment>
<keyword evidence="6 25" id="KW-0472">Membrane</keyword>
<dbReference type="SUPFAM" id="SSF103473">
    <property type="entry name" value="MFS general substrate transporter"/>
    <property type="match status" value="1"/>
</dbReference>
<evidence type="ECO:0000256" key="1">
    <source>
        <dbReference type="ARBA" id="ARBA00004155"/>
    </source>
</evidence>
<evidence type="ECO:0000256" key="21">
    <source>
        <dbReference type="ARBA" id="ARBA00044985"/>
    </source>
</evidence>
<evidence type="ECO:0000256" key="14">
    <source>
        <dbReference type="ARBA" id="ARBA00044898"/>
    </source>
</evidence>
<comment type="subunit">
    <text evidence="24">Homodimer. Interacts with lysosomal protein GLMP (via lumenal domain); the interaction starts while both proteins are still in the endoplasmic reticulum and is required for stabilization of MFSD1 in lysosomes but has no direct effect on its targeting to lysosomes or transporter activity.</text>
</comment>
<dbReference type="InterPro" id="IPR011701">
    <property type="entry name" value="MFS"/>
</dbReference>
<keyword evidence="7" id="KW-0458">Lysosome</keyword>
<evidence type="ECO:0000256" key="9">
    <source>
        <dbReference type="ARBA" id="ARBA00044878"/>
    </source>
</evidence>
<dbReference type="AlphaFoldDB" id="A0A1R2BAN0"/>
<feature type="transmembrane region" description="Helical" evidence="25">
    <location>
        <begin position="88"/>
        <end position="110"/>
    </location>
</feature>
<evidence type="ECO:0000256" key="25">
    <source>
        <dbReference type="SAM" id="Phobius"/>
    </source>
</evidence>
<comment type="caution">
    <text evidence="27">The sequence shown here is derived from an EMBL/GenBank/DDBJ whole genome shotgun (WGS) entry which is preliminary data.</text>
</comment>
<dbReference type="PROSITE" id="PS50850">
    <property type="entry name" value="MFS"/>
    <property type="match status" value="1"/>
</dbReference>
<evidence type="ECO:0000256" key="11">
    <source>
        <dbReference type="ARBA" id="ARBA00044884"/>
    </source>
</evidence>
<dbReference type="InterPro" id="IPR052187">
    <property type="entry name" value="MFSD1"/>
</dbReference>
<sequence length="460" mass="50932">MQRPATVSLLKNDLTKTRLRFAILALASLMSFGSYFVYDNPSALQTQLQDDLNIGTFEFNLFYSVYSFPNIILPILGGYFIDVIGNRIGALLFSILIVIGQGLFAFGVMINSYNIALIGRGVFGLGGESLNVSSNYYMTNWFSGNELAMAMGTTVSVSRLGSVLNDNIEPVIVNSTGSLSLGLWIGFLFCIFSLICVIIANILDGKKDKNLGIISKKHLPDSEKFRFHDLKYFGFSFWCLCLNCLVVYIDVSCFNNIASNYFQERFGYNSVESGSIISITYIVAAFLCPVFGMIVDKFGQRVQFMIFSTVSITLVHTAFLLTPESHKPIYPIFYMVFLGLGYSIYASVMWASIPYLIKPKVAGTAFGMATSIQNLGLGVGPLLVGYIQENTNKDKGYYWVSFFFVMIGVSGIITCILIYVNDVKTGGVLRSKNPEKVRESFIGINETEKTDLGNSYSAIN</sequence>
<dbReference type="EMBL" id="MPUH01000794">
    <property type="protein sequence ID" value="OMJ73814.1"/>
    <property type="molecule type" value="Genomic_DNA"/>
</dbReference>
<comment type="catalytic activity">
    <reaction evidence="12">
        <text>L-lysyl-L-alpha-amino acid(out) = L-lysyl-L-alpha-amino acid(in)</text>
        <dbReference type="Rhea" id="RHEA:79387"/>
        <dbReference type="ChEBI" id="CHEBI:229965"/>
    </reaction>
</comment>
<feature type="transmembrane region" description="Helical" evidence="25">
    <location>
        <begin position="21"/>
        <end position="38"/>
    </location>
</feature>
<comment type="function">
    <text evidence="23">Lysosomal dipeptide uniporter that selectively exports lysine, arginine or histidine-containing dipeptides with a net positive charge from the lysosome lumen into the cytosol. Could play a role in a specific type of protein O-glycosylation indirectly regulating macrophages migration and tissue invasion. Also essential for liver homeostasis.</text>
</comment>
<evidence type="ECO:0000313" key="28">
    <source>
        <dbReference type="Proteomes" id="UP000187209"/>
    </source>
</evidence>
<comment type="catalytic activity">
    <reaction evidence="20">
        <text>L-lysyl-glycine(out) = L-lysyl-glycine(in)</text>
        <dbReference type="Rhea" id="RHEA:79407"/>
        <dbReference type="ChEBI" id="CHEBI:191202"/>
    </reaction>
</comment>
<name>A0A1R2BAN0_9CILI</name>
<evidence type="ECO:0000256" key="24">
    <source>
        <dbReference type="ARBA" id="ARBA00046376"/>
    </source>
</evidence>
<protein>
    <recommendedName>
        <fullName evidence="21">Lysosomal dipeptide transporter MFSD1</fullName>
    </recommendedName>
    <alternativeName>
        <fullName evidence="22">Major facilitator superfamily domain-containing protein 1</fullName>
    </alternativeName>
</protein>
<evidence type="ECO:0000256" key="6">
    <source>
        <dbReference type="ARBA" id="ARBA00023136"/>
    </source>
</evidence>
<evidence type="ECO:0000256" key="7">
    <source>
        <dbReference type="ARBA" id="ARBA00023228"/>
    </source>
</evidence>
<comment type="catalytic activity">
    <reaction evidence="16">
        <text>L-lysyl-L-lysine(out) = L-lysyl-L-lysine(in)</text>
        <dbReference type="Rhea" id="RHEA:79403"/>
        <dbReference type="ChEBI" id="CHEBI:229956"/>
    </reaction>
</comment>
<dbReference type="PANTHER" id="PTHR23512:SF3">
    <property type="entry name" value="MAJOR FACILITATOR SUPERFAMILY DOMAIN-CONTAINING PROTEIN 1"/>
    <property type="match status" value="1"/>
</dbReference>
<accession>A0A1R2BAN0</accession>
<evidence type="ECO:0000256" key="12">
    <source>
        <dbReference type="ARBA" id="ARBA00044891"/>
    </source>
</evidence>
<dbReference type="Pfam" id="PF07690">
    <property type="entry name" value="MFS_1"/>
    <property type="match status" value="1"/>
</dbReference>
<dbReference type="OrthoDB" id="424834at2759"/>
<comment type="catalytic activity">
    <reaction evidence="8">
        <text>L-lysyl-L-alanine(out) = L-lysyl-L-alanine(in)</text>
        <dbReference type="Rhea" id="RHEA:79399"/>
        <dbReference type="ChEBI" id="CHEBI:229954"/>
    </reaction>
</comment>
<evidence type="ECO:0000256" key="5">
    <source>
        <dbReference type="ARBA" id="ARBA00022989"/>
    </source>
</evidence>
<dbReference type="GO" id="GO:0005765">
    <property type="term" value="C:lysosomal membrane"/>
    <property type="evidence" value="ECO:0007669"/>
    <property type="project" value="UniProtKB-SubCell"/>
</dbReference>
<dbReference type="InterPro" id="IPR036259">
    <property type="entry name" value="MFS_trans_sf"/>
</dbReference>
<comment type="catalytic activity">
    <reaction evidence="9">
        <text>L-histidyl-glycine(out) = L-histidyl-glycine(in)</text>
        <dbReference type="Rhea" id="RHEA:79395"/>
        <dbReference type="ChEBI" id="CHEBI:229957"/>
    </reaction>
</comment>
<dbReference type="GO" id="GO:0022857">
    <property type="term" value="F:transmembrane transporter activity"/>
    <property type="evidence" value="ECO:0007669"/>
    <property type="project" value="InterPro"/>
</dbReference>
<comment type="catalytic activity">
    <reaction evidence="11">
        <text>L-alpha-aminoacyl-L-histidine(out) = L-alpha-aminoacyl-L-histidine(in)</text>
        <dbReference type="Rhea" id="RHEA:79375"/>
        <dbReference type="ChEBI" id="CHEBI:229967"/>
    </reaction>
</comment>
<dbReference type="PANTHER" id="PTHR23512">
    <property type="entry name" value="MAJOR FACILITATOR SUPERFAMILY DOMAIN-CONTAINING PROTEIN 1"/>
    <property type="match status" value="1"/>
</dbReference>
<evidence type="ECO:0000256" key="8">
    <source>
        <dbReference type="ARBA" id="ARBA00044876"/>
    </source>
</evidence>
<keyword evidence="4 25" id="KW-0812">Transmembrane</keyword>
<comment type="catalytic activity">
    <reaction evidence="17">
        <text>L-arginyl-glycine(out) = L-arginyl-glycine(in)</text>
        <dbReference type="Rhea" id="RHEA:79391"/>
        <dbReference type="ChEBI" id="CHEBI:229955"/>
    </reaction>
</comment>
<evidence type="ECO:0000256" key="22">
    <source>
        <dbReference type="ARBA" id="ARBA00045018"/>
    </source>
</evidence>
<comment type="catalytic activity">
    <reaction evidence="15">
        <text>L-arginyl-L-alpha-amino acid(out) = L-arginyl-L-alpha-amino acid(in)</text>
        <dbReference type="Rhea" id="RHEA:79371"/>
        <dbReference type="ChEBI" id="CHEBI:84315"/>
    </reaction>
</comment>
<feature type="transmembrane region" description="Helical" evidence="25">
    <location>
        <begin position="332"/>
        <end position="353"/>
    </location>
</feature>
<evidence type="ECO:0000256" key="15">
    <source>
        <dbReference type="ARBA" id="ARBA00044899"/>
    </source>
</evidence>
<comment type="catalytic activity">
    <reaction evidence="14">
        <text>L-aspartyl-L-lysine(out) = L-aspartyl-L-lysine(in)</text>
        <dbReference type="Rhea" id="RHEA:79411"/>
        <dbReference type="ChEBI" id="CHEBI:229953"/>
    </reaction>
</comment>
<keyword evidence="5 25" id="KW-1133">Transmembrane helix</keyword>
<dbReference type="Gene3D" id="1.20.1250.20">
    <property type="entry name" value="MFS general substrate transporter like domains"/>
    <property type="match status" value="2"/>
</dbReference>
<feature type="transmembrane region" description="Helical" evidence="25">
    <location>
        <begin position="232"/>
        <end position="249"/>
    </location>
</feature>
<evidence type="ECO:0000313" key="27">
    <source>
        <dbReference type="EMBL" id="OMJ73814.1"/>
    </source>
</evidence>
<comment type="catalytic activity">
    <reaction evidence="13">
        <text>L-alpha-aminoacyl-L-lysine(out) = L-alpha-aminoacyl-L-lysine(in)</text>
        <dbReference type="Rhea" id="RHEA:79383"/>
        <dbReference type="ChEBI" id="CHEBI:229966"/>
    </reaction>
</comment>
<keyword evidence="3" id="KW-0813">Transport</keyword>
<evidence type="ECO:0000256" key="20">
    <source>
        <dbReference type="ARBA" id="ARBA00044924"/>
    </source>
</evidence>
<evidence type="ECO:0000256" key="4">
    <source>
        <dbReference type="ARBA" id="ARBA00022692"/>
    </source>
</evidence>
<feature type="transmembrane region" description="Helical" evidence="25">
    <location>
        <begin position="61"/>
        <end position="81"/>
    </location>
</feature>
<feature type="transmembrane region" description="Helical" evidence="25">
    <location>
        <begin position="276"/>
        <end position="295"/>
    </location>
</feature>
<keyword evidence="28" id="KW-1185">Reference proteome</keyword>
<comment type="subcellular location">
    <subcellularLocation>
        <location evidence="1">Lysosome membrane</location>
        <topology evidence="1">Multi-pass membrane protein</topology>
    </subcellularLocation>
</comment>
<proteinExistence type="inferred from homology"/>
<feature type="transmembrane region" description="Helical" evidence="25">
    <location>
        <begin position="302"/>
        <end position="320"/>
    </location>
</feature>
<evidence type="ECO:0000256" key="23">
    <source>
        <dbReference type="ARBA" id="ARBA00045709"/>
    </source>
</evidence>
<feature type="domain" description="Major facilitator superfamily (MFS) profile" evidence="26">
    <location>
        <begin position="20"/>
        <end position="426"/>
    </location>
</feature>
<evidence type="ECO:0000259" key="26">
    <source>
        <dbReference type="PROSITE" id="PS50850"/>
    </source>
</evidence>
<feature type="transmembrane region" description="Helical" evidence="25">
    <location>
        <begin position="181"/>
        <end position="203"/>
    </location>
</feature>
<evidence type="ECO:0000256" key="2">
    <source>
        <dbReference type="ARBA" id="ARBA00008335"/>
    </source>
</evidence>
<evidence type="ECO:0000256" key="17">
    <source>
        <dbReference type="ARBA" id="ARBA00044903"/>
    </source>
</evidence>
<dbReference type="InterPro" id="IPR020846">
    <property type="entry name" value="MFS_dom"/>
</dbReference>
<reference evidence="27 28" key="1">
    <citation type="submission" date="2016-11" db="EMBL/GenBank/DDBJ databases">
        <title>The macronuclear genome of Stentor coeruleus: a giant cell with tiny introns.</title>
        <authorList>
            <person name="Slabodnick M."/>
            <person name="Ruby J.G."/>
            <person name="Reiff S.B."/>
            <person name="Swart E.C."/>
            <person name="Gosai S."/>
            <person name="Prabakaran S."/>
            <person name="Witkowska E."/>
            <person name="Larue G.E."/>
            <person name="Fisher S."/>
            <person name="Freeman R.M."/>
            <person name="Gunawardena J."/>
            <person name="Chu W."/>
            <person name="Stover N.A."/>
            <person name="Gregory B.D."/>
            <person name="Nowacki M."/>
            <person name="Derisi J."/>
            <person name="Roy S.W."/>
            <person name="Marshall W.F."/>
            <person name="Sood P."/>
        </authorList>
    </citation>
    <scope>NUCLEOTIDE SEQUENCE [LARGE SCALE GENOMIC DNA]</scope>
    <source>
        <strain evidence="27">WM001</strain>
    </source>
</reference>
<comment type="similarity">
    <text evidence="2">Belongs to the major facilitator superfamily.</text>
</comment>